<dbReference type="AlphaFoldDB" id="A0A069NN36"/>
<evidence type="ECO:0000313" key="2">
    <source>
        <dbReference type="EMBL" id="KDR26476.1"/>
    </source>
</evidence>
<dbReference type="RefSeq" id="WP_152562730.1">
    <property type="nucleotide sequence ID" value="NZ_BMEG01000017.1"/>
</dbReference>
<dbReference type="Pfam" id="PF13663">
    <property type="entry name" value="DUF4148"/>
    <property type="match status" value="1"/>
</dbReference>
<organism evidence="2 3">
    <name type="scientific">Caballeronia grimmiae</name>
    <dbReference type="NCBI Taxonomy" id="1071679"/>
    <lineage>
        <taxon>Bacteria</taxon>
        <taxon>Pseudomonadati</taxon>
        <taxon>Pseudomonadota</taxon>
        <taxon>Betaproteobacteria</taxon>
        <taxon>Burkholderiales</taxon>
        <taxon>Burkholderiaceae</taxon>
        <taxon>Caballeronia</taxon>
    </lineage>
</organism>
<dbReference type="EMBL" id="JFHE01000054">
    <property type="protein sequence ID" value="KDR26476.1"/>
    <property type="molecule type" value="Genomic_DNA"/>
</dbReference>
<evidence type="ECO:0000256" key="1">
    <source>
        <dbReference type="SAM" id="SignalP"/>
    </source>
</evidence>
<proteinExistence type="predicted"/>
<accession>A0A069NN36</accession>
<protein>
    <recommendedName>
        <fullName evidence="4">Purine nucleoside phosphorylase</fullName>
    </recommendedName>
</protein>
<sequence length="91" mass="10004">MTRRSKSMQAATALLFAMSAYSTFATSQPLSREDVQREMISYKAAGYNPARQNPRTWVDDAQAASARVEGSRMIAERSIPSVTNEVAVTSE</sequence>
<comment type="caution">
    <text evidence="2">The sequence shown here is derived from an EMBL/GenBank/DDBJ whole genome shotgun (WGS) entry which is preliminary data.</text>
</comment>
<keyword evidence="1" id="KW-0732">Signal</keyword>
<feature type="signal peptide" evidence="1">
    <location>
        <begin position="1"/>
        <end position="25"/>
    </location>
</feature>
<reference evidence="2 3" key="1">
    <citation type="submission" date="2014-03" db="EMBL/GenBank/DDBJ databases">
        <title>Draft Genome Sequences of Four Burkholderia Strains.</title>
        <authorList>
            <person name="Liu X.Y."/>
            <person name="Li C.X."/>
            <person name="Xu J.H."/>
        </authorList>
    </citation>
    <scope>NUCLEOTIDE SEQUENCE [LARGE SCALE GENOMIC DNA]</scope>
    <source>
        <strain evidence="2 3">R27</strain>
    </source>
</reference>
<name>A0A069NN36_9BURK</name>
<dbReference type="Proteomes" id="UP000027439">
    <property type="component" value="Unassembled WGS sequence"/>
</dbReference>
<dbReference type="InterPro" id="IPR025421">
    <property type="entry name" value="DUF4148"/>
</dbReference>
<dbReference type="eggNOG" id="ENOG5030X7M">
    <property type="taxonomic scope" value="Bacteria"/>
</dbReference>
<dbReference type="OrthoDB" id="9033878at2"/>
<gene>
    <name evidence="2" type="ORF">BG57_26355</name>
</gene>
<evidence type="ECO:0008006" key="4">
    <source>
        <dbReference type="Google" id="ProtNLM"/>
    </source>
</evidence>
<evidence type="ECO:0000313" key="3">
    <source>
        <dbReference type="Proteomes" id="UP000027439"/>
    </source>
</evidence>
<feature type="chain" id="PRO_5001666606" description="Purine nucleoside phosphorylase" evidence="1">
    <location>
        <begin position="26"/>
        <end position="91"/>
    </location>
</feature>